<keyword evidence="7" id="KW-0333">Golgi apparatus</keyword>
<feature type="domain" description="WW" evidence="9">
    <location>
        <begin position="52"/>
        <end position="86"/>
    </location>
</feature>
<dbReference type="SUPFAM" id="SSF51735">
    <property type="entry name" value="NAD(P)-binding Rossmann-fold domains"/>
    <property type="match status" value="1"/>
</dbReference>
<dbReference type="RefSeq" id="XP_011294531.2">
    <property type="nucleotide sequence ID" value="XM_011296229.3"/>
</dbReference>
<dbReference type="InterPro" id="IPR036020">
    <property type="entry name" value="WW_dom_sf"/>
</dbReference>
<dbReference type="VEuPathDB" id="VectorBase:MDOMA2_006123"/>
<evidence type="ECO:0000256" key="7">
    <source>
        <dbReference type="ARBA" id="ARBA00023034"/>
    </source>
</evidence>
<dbReference type="PROSITE" id="PS50020">
    <property type="entry name" value="WW_DOMAIN_2"/>
    <property type="match status" value="2"/>
</dbReference>
<reference evidence="10" key="1">
    <citation type="submission" date="2020-05" db="UniProtKB">
        <authorList>
            <consortium name="EnsemblMetazoa"/>
        </authorList>
    </citation>
    <scope>IDENTIFICATION</scope>
    <source>
        <strain evidence="10">Aabys</strain>
    </source>
</reference>
<dbReference type="KEGG" id="mde:101887524"/>
<dbReference type="GO" id="GO:0005794">
    <property type="term" value="C:Golgi apparatus"/>
    <property type="evidence" value="ECO:0007669"/>
    <property type="project" value="UniProtKB-SubCell"/>
</dbReference>
<dbReference type="InterPro" id="IPR001202">
    <property type="entry name" value="WW_dom"/>
</dbReference>
<dbReference type="PROSITE" id="PS01159">
    <property type="entry name" value="WW_DOMAIN_1"/>
    <property type="match status" value="1"/>
</dbReference>
<dbReference type="GO" id="GO:0005764">
    <property type="term" value="C:lysosome"/>
    <property type="evidence" value="ECO:0007669"/>
    <property type="project" value="UniProtKB-SubCell"/>
</dbReference>
<name>A0A1I8MCZ5_MUSDO</name>
<dbReference type="GO" id="GO:0006915">
    <property type="term" value="P:apoptotic process"/>
    <property type="evidence" value="ECO:0007669"/>
    <property type="project" value="UniProtKB-KW"/>
</dbReference>
<evidence type="ECO:0000256" key="5">
    <source>
        <dbReference type="ARBA" id="ARBA00022703"/>
    </source>
</evidence>
<dbReference type="eggNOG" id="KOG1208">
    <property type="taxonomic scope" value="Eukaryota"/>
</dbReference>
<evidence type="ECO:0000313" key="10">
    <source>
        <dbReference type="EnsemblMetazoa" id="MDOA003642-PB"/>
    </source>
</evidence>
<dbReference type="PRINTS" id="PR00081">
    <property type="entry name" value="GDHRDH"/>
</dbReference>
<protein>
    <recommendedName>
        <fullName evidence="3">WW domain-containing oxidoreductase</fullName>
    </recommendedName>
</protein>
<dbReference type="AlphaFoldDB" id="A0A1I8MCZ5"/>
<accession>A0A1I8MCZ5</accession>
<dbReference type="STRING" id="7370.A0A1I8MCZ5"/>
<dbReference type="VEuPathDB" id="VectorBase:MDOA003642"/>
<sequence>MSFLPDSDSEDELPPGWEEQATENGYVCYINKQTKVAQMTHPRTGRSKRMTLELPLGWEKRFEEGTQRTVFFNTTTQQTTYMDPRLAFALEEPPMNISQVRQRFDGSTNALQVLHGKDLHGRLAIVTGANSGIGYETTRSLAFHGCDVIMACRNRTATEEAIERIAKDRAACRSRLRWMSLDLGSFKSVCSFVEEVKQSVKHIDMLILNAGVFALPYTTTEDGLETTFQVSHLSNFYITQQLESLFDHNTRIVVLSSESHRFANLPADNLTPQHLSPPPEKYWSMMAYNNAKLCNVLFAAKLAKLWKHRGISVFSVHPGNMVSTSIQRNWWFYRLLFALVRPFTKSLQQAAATSIYCATANELTGLTGLYFNNCYFCEPSKLSQNENLQNQLWAISEEMVTRLKEQGSQQLLY</sequence>
<comment type="subcellular location">
    <subcellularLocation>
        <location evidence="2">Golgi apparatus</location>
    </subcellularLocation>
    <subcellularLocation>
        <location evidence="1">Lysosome</location>
    </subcellularLocation>
</comment>
<dbReference type="PANTHER" id="PTHR43157:SF31">
    <property type="entry name" value="PHOSPHATIDYLINOSITOL-GLYCAN BIOSYNTHESIS CLASS F PROTEIN"/>
    <property type="match status" value="1"/>
</dbReference>
<evidence type="ECO:0000259" key="9">
    <source>
        <dbReference type="PROSITE" id="PS50020"/>
    </source>
</evidence>
<evidence type="ECO:0000256" key="8">
    <source>
        <dbReference type="ARBA" id="ARBA00023228"/>
    </source>
</evidence>
<organism evidence="10">
    <name type="scientific">Musca domestica</name>
    <name type="common">House fly</name>
    <dbReference type="NCBI Taxonomy" id="7370"/>
    <lineage>
        <taxon>Eukaryota</taxon>
        <taxon>Metazoa</taxon>
        <taxon>Ecdysozoa</taxon>
        <taxon>Arthropoda</taxon>
        <taxon>Hexapoda</taxon>
        <taxon>Insecta</taxon>
        <taxon>Pterygota</taxon>
        <taxon>Neoptera</taxon>
        <taxon>Endopterygota</taxon>
        <taxon>Diptera</taxon>
        <taxon>Brachycera</taxon>
        <taxon>Muscomorpha</taxon>
        <taxon>Muscoidea</taxon>
        <taxon>Muscidae</taxon>
        <taxon>Musca</taxon>
    </lineage>
</organism>
<proteinExistence type="predicted"/>
<evidence type="ECO:0000256" key="2">
    <source>
        <dbReference type="ARBA" id="ARBA00004555"/>
    </source>
</evidence>
<evidence type="ECO:0000256" key="1">
    <source>
        <dbReference type="ARBA" id="ARBA00004371"/>
    </source>
</evidence>
<keyword evidence="6" id="KW-0560">Oxidoreductase</keyword>
<evidence type="ECO:0000256" key="3">
    <source>
        <dbReference type="ARBA" id="ARBA00016094"/>
    </source>
</evidence>
<dbReference type="PANTHER" id="PTHR43157">
    <property type="entry name" value="PHOSPHATIDYLINOSITOL-GLYCAN BIOSYNTHESIS CLASS F PROTEIN-RELATED"/>
    <property type="match status" value="1"/>
</dbReference>
<gene>
    <name evidence="10" type="primary">101887524</name>
</gene>
<dbReference type="CDD" id="cd00201">
    <property type="entry name" value="WW"/>
    <property type="match status" value="1"/>
</dbReference>
<feature type="domain" description="WW" evidence="9">
    <location>
        <begin position="11"/>
        <end position="44"/>
    </location>
</feature>
<dbReference type="InterPro" id="IPR036291">
    <property type="entry name" value="NAD(P)-bd_dom_sf"/>
</dbReference>
<dbReference type="EnsemblMetazoa" id="MDOA003642-RB">
    <property type="protein sequence ID" value="MDOA003642-PB"/>
    <property type="gene ID" value="MDOA003642"/>
</dbReference>
<dbReference type="GO" id="GO:0016055">
    <property type="term" value="P:Wnt signaling pathway"/>
    <property type="evidence" value="ECO:0007669"/>
    <property type="project" value="UniProtKB-KW"/>
</dbReference>
<keyword evidence="4" id="KW-0879">Wnt signaling pathway</keyword>
<dbReference type="GO" id="GO:0016491">
    <property type="term" value="F:oxidoreductase activity"/>
    <property type="evidence" value="ECO:0007669"/>
    <property type="project" value="UniProtKB-KW"/>
</dbReference>
<dbReference type="InterPro" id="IPR002347">
    <property type="entry name" value="SDR_fam"/>
</dbReference>
<keyword evidence="5" id="KW-0053">Apoptosis</keyword>
<evidence type="ECO:0000256" key="4">
    <source>
        <dbReference type="ARBA" id="ARBA00022687"/>
    </source>
</evidence>
<dbReference type="SUPFAM" id="SSF51045">
    <property type="entry name" value="WW domain"/>
    <property type="match status" value="2"/>
</dbReference>
<dbReference type="OrthoDB" id="9989144at2759"/>
<dbReference type="EnsemblMetazoa" id="MDOA003642-RA">
    <property type="protein sequence ID" value="MDOA003642-PA"/>
    <property type="gene ID" value="MDOA003642"/>
</dbReference>
<dbReference type="Pfam" id="PF00106">
    <property type="entry name" value="adh_short"/>
    <property type="match status" value="1"/>
</dbReference>
<dbReference type="Gene3D" id="2.20.70.10">
    <property type="match status" value="2"/>
</dbReference>
<dbReference type="SMART" id="SM00456">
    <property type="entry name" value="WW"/>
    <property type="match status" value="2"/>
</dbReference>
<dbReference type="Gene3D" id="3.40.50.720">
    <property type="entry name" value="NAD(P)-binding Rossmann-like Domain"/>
    <property type="match status" value="1"/>
</dbReference>
<keyword evidence="8" id="KW-0458">Lysosome</keyword>
<evidence type="ECO:0000256" key="6">
    <source>
        <dbReference type="ARBA" id="ARBA00023002"/>
    </source>
</evidence>
<dbReference type="FunFam" id="3.40.50.720:FF:000353">
    <property type="entry name" value="WW domain-containing oxidoreductase"/>
    <property type="match status" value="1"/>
</dbReference>